<keyword evidence="3" id="KW-1185">Reference proteome</keyword>
<dbReference type="Gene3D" id="3.40.50.11350">
    <property type="match status" value="1"/>
</dbReference>
<comment type="caution">
    <text evidence="2">The sequence shown here is derived from an EMBL/GenBank/DDBJ whole genome shotgun (WGS) entry which is preliminary data.</text>
</comment>
<sequence length="402" mass="45242">MVAKWRGLKSGVGRRWCRGQRRQRTSTLLVVVVVVVVLAGCSLTAYRPRLKRQLPLLTYDGDYGGLNNQIISLLVAVHLARQLKRAVRLPPVYCGGQPLTQTAWSDLLAWDATLDQHIHQRRPVSIDVPVTSTDIPSLQLHSDRECAPTLTRLRRRSAQLGRAPLHLGRLYGLMRCFSRSDAEFLRLWRWIQLRPPTDDLLRLPNDAFIDGDPKPLRIALHLRSSGFEAAAYHRRPRDFPAPTLPEWVLGISPTATLPDAHHASGVCASATEQRAALCQVCAIARRDIDLQPIHWFVMHDNRSESLRALRRLRRWIVTERACSSTADHLTELSPPRTAPYASLAGDMHFAVHHAHIFIGNPLSTVSSNIARWRAFAGWRPAPSLTYTGDLFLTAIPHLLGFH</sequence>
<gene>
    <name evidence="2" type="ORF">CDCA_CDCA07G2249</name>
</gene>
<protein>
    <submittedName>
        <fullName evidence="2">Uncharacterized protein</fullName>
    </submittedName>
</protein>
<keyword evidence="1" id="KW-0472">Membrane</keyword>
<keyword evidence="1" id="KW-0812">Transmembrane</keyword>
<name>A0AAV9IVQ9_CYACA</name>
<feature type="transmembrane region" description="Helical" evidence="1">
    <location>
        <begin position="28"/>
        <end position="46"/>
    </location>
</feature>
<keyword evidence="1" id="KW-1133">Transmembrane helix</keyword>
<reference evidence="2 3" key="1">
    <citation type="submission" date="2022-07" db="EMBL/GenBank/DDBJ databases">
        <title>Genome-wide signatures of adaptation to extreme environments.</title>
        <authorList>
            <person name="Cho C.H."/>
            <person name="Yoon H.S."/>
        </authorList>
    </citation>
    <scope>NUCLEOTIDE SEQUENCE [LARGE SCALE GENOMIC DNA]</scope>
    <source>
        <strain evidence="2 3">DBV 063 E5</strain>
    </source>
</reference>
<organism evidence="2 3">
    <name type="scientific">Cyanidium caldarium</name>
    <name type="common">Red alga</name>
    <dbReference type="NCBI Taxonomy" id="2771"/>
    <lineage>
        <taxon>Eukaryota</taxon>
        <taxon>Rhodophyta</taxon>
        <taxon>Bangiophyceae</taxon>
        <taxon>Cyanidiales</taxon>
        <taxon>Cyanidiaceae</taxon>
        <taxon>Cyanidium</taxon>
    </lineage>
</organism>
<dbReference type="Proteomes" id="UP001301350">
    <property type="component" value="Unassembled WGS sequence"/>
</dbReference>
<evidence type="ECO:0000313" key="3">
    <source>
        <dbReference type="Proteomes" id="UP001301350"/>
    </source>
</evidence>
<dbReference type="AlphaFoldDB" id="A0AAV9IVQ9"/>
<proteinExistence type="predicted"/>
<evidence type="ECO:0000313" key="2">
    <source>
        <dbReference type="EMBL" id="KAK4536224.1"/>
    </source>
</evidence>
<evidence type="ECO:0000256" key="1">
    <source>
        <dbReference type="SAM" id="Phobius"/>
    </source>
</evidence>
<accession>A0AAV9IVQ9</accession>
<dbReference type="EMBL" id="JANCYW010000007">
    <property type="protein sequence ID" value="KAK4536224.1"/>
    <property type="molecule type" value="Genomic_DNA"/>
</dbReference>